<dbReference type="InterPro" id="IPR050596">
    <property type="entry name" value="AspAT/PAT-like"/>
</dbReference>
<protein>
    <recommendedName>
        <fullName evidence="6">Aminotransferase</fullName>
        <ecNumber evidence="6">2.6.1.-</ecNumber>
    </recommendedName>
</protein>
<name>A0A7C1FFK6_9CHLR</name>
<gene>
    <name evidence="8" type="ORF">ENQ20_08385</name>
</gene>
<evidence type="ECO:0000313" key="8">
    <source>
        <dbReference type="EMBL" id="HDX31499.1"/>
    </source>
</evidence>
<keyword evidence="5" id="KW-0663">Pyridoxal phosphate</keyword>
<dbReference type="Gene3D" id="3.90.1150.10">
    <property type="entry name" value="Aspartate Aminotransferase, domain 1"/>
    <property type="match status" value="1"/>
</dbReference>
<feature type="domain" description="Aminotransferase class I/classII large" evidence="7">
    <location>
        <begin position="32"/>
        <end position="384"/>
    </location>
</feature>
<dbReference type="GO" id="GO:0008483">
    <property type="term" value="F:transaminase activity"/>
    <property type="evidence" value="ECO:0007669"/>
    <property type="project" value="UniProtKB-KW"/>
</dbReference>
<dbReference type="EC" id="2.6.1.-" evidence="6"/>
<evidence type="ECO:0000256" key="4">
    <source>
        <dbReference type="ARBA" id="ARBA00022679"/>
    </source>
</evidence>
<comment type="caution">
    <text evidence="8">The sequence shown here is derived from an EMBL/GenBank/DDBJ whole genome shotgun (WGS) entry which is preliminary data.</text>
</comment>
<proteinExistence type="inferred from homology"/>
<evidence type="ECO:0000256" key="1">
    <source>
        <dbReference type="ARBA" id="ARBA00001933"/>
    </source>
</evidence>
<dbReference type="InterPro" id="IPR015421">
    <property type="entry name" value="PyrdxlP-dep_Trfase_major"/>
</dbReference>
<dbReference type="FunFam" id="3.40.640.10:FF:000033">
    <property type="entry name" value="Aspartate aminotransferase"/>
    <property type="match status" value="1"/>
</dbReference>
<evidence type="ECO:0000256" key="5">
    <source>
        <dbReference type="ARBA" id="ARBA00022898"/>
    </source>
</evidence>
<dbReference type="Gene3D" id="3.40.640.10">
    <property type="entry name" value="Type I PLP-dependent aspartate aminotransferase-like (Major domain)"/>
    <property type="match status" value="1"/>
</dbReference>
<evidence type="ECO:0000259" key="7">
    <source>
        <dbReference type="Pfam" id="PF00155"/>
    </source>
</evidence>
<dbReference type="AlphaFoldDB" id="A0A7C1FFK6"/>
<dbReference type="PROSITE" id="PS00105">
    <property type="entry name" value="AA_TRANSFER_CLASS_1"/>
    <property type="match status" value="1"/>
</dbReference>
<dbReference type="PANTHER" id="PTHR46383:SF3">
    <property type="entry name" value="ASPARTATE AMINOTRANSFERASE-RELATED"/>
    <property type="match status" value="1"/>
</dbReference>
<dbReference type="GO" id="GO:0006520">
    <property type="term" value="P:amino acid metabolic process"/>
    <property type="evidence" value="ECO:0007669"/>
    <property type="project" value="InterPro"/>
</dbReference>
<comment type="similarity">
    <text evidence="2 6">Belongs to the class-I pyridoxal-phosphate-dependent aminotransferase family.</text>
</comment>
<sequence>MRPLTTRLSQRVLAVPPSGIRKYFDIAATMEDVISLGIGEPDFVTPPPILQAGIQSLQRGRTSYTSNSGLYELRKAVVENLQRRYDAAAYDPEKEALITVGVSEAMYLAMQAILDPGDEVIVPQPCFVSYTASVILAGGTVVDLPTHAEDNFEVRPEAIRAAITPRTKALLIGFPCNPTGAVMDRAGLLEIARIAEEHDLIVISDEIYDRLVYGGHQHVMFASLPGMAARTIHLGGMSKDYAMTGWRIGYAVGPADLIGAMRKIHQYLIMSAPTTGQEAALAAFNDPATEEYVQQMVESYDRRRRLIHQGLNEIGLKCFEPKGAFYVFPSIQSTGMNEHEFCERLLFEEHVAVIPGSAFGHGGEGHIRCAYAASIEHIETALERMYRFVRRHG</sequence>
<dbReference type="EMBL" id="DSMG01000084">
    <property type="protein sequence ID" value="HDX31499.1"/>
    <property type="molecule type" value="Genomic_DNA"/>
</dbReference>
<dbReference type="Pfam" id="PF00155">
    <property type="entry name" value="Aminotran_1_2"/>
    <property type="match status" value="1"/>
</dbReference>
<evidence type="ECO:0000256" key="6">
    <source>
        <dbReference type="RuleBase" id="RU000481"/>
    </source>
</evidence>
<dbReference type="InterPro" id="IPR004839">
    <property type="entry name" value="Aminotransferase_I/II_large"/>
</dbReference>
<comment type="cofactor">
    <cofactor evidence="1 6">
        <name>pyridoxal 5'-phosphate</name>
        <dbReference type="ChEBI" id="CHEBI:597326"/>
    </cofactor>
</comment>
<dbReference type="InterPro" id="IPR015422">
    <property type="entry name" value="PyrdxlP-dep_Trfase_small"/>
</dbReference>
<keyword evidence="3 6" id="KW-0032">Aminotransferase</keyword>
<dbReference type="InterPro" id="IPR015424">
    <property type="entry name" value="PyrdxlP-dep_Trfase"/>
</dbReference>
<reference evidence="8" key="1">
    <citation type="journal article" date="2020" name="mSystems">
        <title>Genome- and Community-Level Interaction Insights into Carbon Utilization and Element Cycling Functions of Hydrothermarchaeota in Hydrothermal Sediment.</title>
        <authorList>
            <person name="Zhou Z."/>
            <person name="Liu Y."/>
            <person name="Xu W."/>
            <person name="Pan J."/>
            <person name="Luo Z.H."/>
            <person name="Li M."/>
        </authorList>
    </citation>
    <scope>NUCLEOTIDE SEQUENCE [LARGE SCALE GENOMIC DNA]</scope>
    <source>
        <strain evidence="8">SpSt-289</strain>
    </source>
</reference>
<dbReference type="PANTHER" id="PTHR46383">
    <property type="entry name" value="ASPARTATE AMINOTRANSFERASE"/>
    <property type="match status" value="1"/>
</dbReference>
<dbReference type="GO" id="GO:0030170">
    <property type="term" value="F:pyridoxal phosphate binding"/>
    <property type="evidence" value="ECO:0007669"/>
    <property type="project" value="InterPro"/>
</dbReference>
<evidence type="ECO:0000256" key="2">
    <source>
        <dbReference type="ARBA" id="ARBA00007441"/>
    </source>
</evidence>
<dbReference type="InterPro" id="IPR004838">
    <property type="entry name" value="NHTrfase_class1_PyrdxlP-BS"/>
</dbReference>
<keyword evidence="4 6" id="KW-0808">Transferase</keyword>
<organism evidence="8">
    <name type="scientific">Caldilinea aerophila</name>
    <dbReference type="NCBI Taxonomy" id="133453"/>
    <lineage>
        <taxon>Bacteria</taxon>
        <taxon>Bacillati</taxon>
        <taxon>Chloroflexota</taxon>
        <taxon>Caldilineae</taxon>
        <taxon>Caldilineales</taxon>
        <taxon>Caldilineaceae</taxon>
        <taxon>Caldilinea</taxon>
    </lineage>
</organism>
<dbReference type="SUPFAM" id="SSF53383">
    <property type="entry name" value="PLP-dependent transferases"/>
    <property type="match status" value="1"/>
</dbReference>
<dbReference type="CDD" id="cd00609">
    <property type="entry name" value="AAT_like"/>
    <property type="match status" value="1"/>
</dbReference>
<accession>A0A7C1FFK6</accession>
<evidence type="ECO:0000256" key="3">
    <source>
        <dbReference type="ARBA" id="ARBA00022576"/>
    </source>
</evidence>